<dbReference type="EMBL" id="SDHY01000005">
    <property type="protein sequence ID" value="RXK48159.1"/>
    <property type="molecule type" value="Genomic_DNA"/>
</dbReference>
<evidence type="ECO:0000259" key="1">
    <source>
        <dbReference type="SMART" id="SM00829"/>
    </source>
</evidence>
<dbReference type="RefSeq" id="WP_129027394.1">
    <property type="nucleotide sequence ID" value="NZ_SDHY01000005.1"/>
</dbReference>
<dbReference type="AlphaFoldDB" id="A0A4Q1BYK5"/>
<name>A0A4Q1BYK5_9BACT</name>
<dbReference type="InterPro" id="IPR020843">
    <property type="entry name" value="ER"/>
</dbReference>
<sequence>MEQFKALWTRQIPDGTFETNIEVLPMDTIYVEDRVLIQVEYSSLNYKDALSSSGHTGITKNFPHIPGIDAVGKIVHDPSARFQKGQDVLVTGFDLGMNTHGGLAEYISVPVNWIIALPEEMTSLKAMQWGTAGLTAGMAIEALWHHGLRPNQGEVVVSGATGGVAMISILLLKHLGFQVAAITGKMNQLDILKRIGADRIISREDLLSEKPRALYSMQFAGAIDVVGGDVLVKIIKSLQLGAAVSACGMAGSVDLPLQIYPFILRGASILGIYSADSPLNKKHEIWQKLAKEWNISLDAISRTISLRDAPFMLNQLKEGNHMGRSVVQIKS</sequence>
<dbReference type="OrthoDB" id="9805663at2"/>
<evidence type="ECO:0000313" key="3">
    <source>
        <dbReference type="Proteomes" id="UP000289455"/>
    </source>
</evidence>
<dbReference type="Pfam" id="PF08240">
    <property type="entry name" value="ADH_N"/>
    <property type="match status" value="1"/>
</dbReference>
<organism evidence="2 3">
    <name type="scientific">Aquirufa rosea</name>
    <dbReference type="NCBI Taxonomy" id="2509241"/>
    <lineage>
        <taxon>Bacteria</taxon>
        <taxon>Pseudomonadati</taxon>
        <taxon>Bacteroidota</taxon>
        <taxon>Cytophagia</taxon>
        <taxon>Cytophagales</taxon>
        <taxon>Flectobacillaceae</taxon>
        <taxon>Aquirufa</taxon>
    </lineage>
</organism>
<dbReference type="CDD" id="cd05280">
    <property type="entry name" value="MDR_yhdh_yhfp"/>
    <property type="match status" value="1"/>
</dbReference>
<dbReference type="InterPro" id="IPR014188">
    <property type="entry name" value="Acrylyl-CoA_reductase_AcuI"/>
</dbReference>
<gene>
    <name evidence="2" type="ORF">ESB04_08920</name>
</gene>
<evidence type="ECO:0000313" key="2">
    <source>
        <dbReference type="EMBL" id="RXK48159.1"/>
    </source>
</evidence>
<reference evidence="2 3" key="1">
    <citation type="submission" date="2019-01" db="EMBL/GenBank/DDBJ databases">
        <title>Cytophagaceae bacterium strain CAR-16.</title>
        <authorList>
            <person name="Chen W.-M."/>
        </authorList>
    </citation>
    <scope>NUCLEOTIDE SEQUENCE [LARGE SCALE GENOMIC DNA]</scope>
    <source>
        <strain evidence="2 3">CAR-16</strain>
    </source>
</reference>
<keyword evidence="2" id="KW-0560">Oxidoreductase</keyword>
<comment type="caution">
    <text evidence="2">The sequence shown here is derived from an EMBL/GenBank/DDBJ whole genome shotgun (WGS) entry which is preliminary data.</text>
</comment>
<protein>
    <submittedName>
        <fullName evidence="2">Acryloyl-CoA reductase</fullName>
        <ecNumber evidence="2">1.3.1.95</ecNumber>
    </submittedName>
</protein>
<proteinExistence type="predicted"/>
<feature type="domain" description="Enoyl reductase (ER)" evidence="1">
    <location>
        <begin position="15"/>
        <end position="327"/>
    </location>
</feature>
<dbReference type="PANTHER" id="PTHR43677:SF1">
    <property type="entry name" value="ACRYLYL-COA REDUCTASE ACUI-RELATED"/>
    <property type="match status" value="1"/>
</dbReference>
<keyword evidence="3" id="KW-1185">Reference proteome</keyword>
<dbReference type="InterPro" id="IPR013154">
    <property type="entry name" value="ADH-like_N"/>
</dbReference>
<dbReference type="GO" id="GO:0043957">
    <property type="term" value="F:acryloyl-CoA reductase (NADPH) activity"/>
    <property type="evidence" value="ECO:0007669"/>
    <property type="project" value="TreeGrafter"/>
</dbReference>
<dbReference type="SUPFAM" id="SSF50129">
    <property type="entry name" value="GroES-like"/>
    <property type="match status" value="1"/>
</dbReference>
<dbReference type="InterPro" id="IPR013149">
    <property type="entry name" value="ADH-like_C"/>
</dbReference>
<accession>A0A4Q1BYK5</accession>
<dbReference type="GO" id="GO:0043958">
    <property type="term" value="F:acryloyl-CoA reductase (NADH) activity"/>
    <property type="evidence" value="ECO:0007669"/>
    <property type="project" value="UniProtKB-EC"/>
</dbReference>
<dbReference type="EC" id="1.3.1.95" evidence="2"/>
<dbReference type="InterPro" id="IPR036291">
    <property type="entry name" value="NAD(P)-bd_dom_sf"/>
</dbReference>
<dbReference type="NCBIfam" id="TIGR02823">
    <property type="entry name" value="oxido_YhdH"/>
    <property type="match status" value="1"/>
</dbReference>
<dbReference type="Proteomes" id="UP000289455">
    <property type="component" value="Unassembled WGS sequence"/>
</dbReference>
<dbReference type="SUPFAM" id="SSF51735">
    <property type="entry name" value="NAD(P)-binding Rossmann-fold domains"/>
    <property type="match status" value="1"/>
</dbReference>
<dbReference type="PANTHER" id="PTHR43677">
    <property type="entry name" value="SHORT-CHAIN DEHYDROGENASE/REDUCTASE"/>
    <property type="match status" value="1"/>
</dbReference>
<dbReference type="Pfam" id="PF00107">
    <property type="entry name" value="ADH_zinc_N"/>
    <property type="match status" value="1"/>
</dbReference>
<dbReference type="SMART" id="SM00829">
    <property type="entry name" value="PKS_ER"/>
    <property type="match status" value="1"/>
</dbReference>
<dbReference type="Gene3D" id="3.90.180.10">
    <property type="entry name" value="Medium-chain alcohol dehydrogenases, catalytic domain"/>
    <property type="match status" value="1"/>
</dbReference>
<dbReference type="InterPro" id="IPR011032">
    <property type="entry name" value="GroES-like_sf"/>
</dbReference>
<dbReference type="InterPro" id="IPR051397">
    <property type="entry name" value="Zn-ADH-like_protein"/>
</dbReference>
<dbReference type="Gene3D" id="3.40.50.720">
    <property type="entry name" value="NAD(P)-binding Rossmann-like Domain"/>
    <property type="match status" value="1"/>
</dbReference>